<evidence type="ECO:0000256" key="5">
    <source>
        <dbReference type="ARBA" id="ARBA00023136"/>
    </source>
</evidence>
<gene>
    <name evidence="7" type="ORF">TDSAC_0123</name>
</gene>
<keyword evidence="2" id="KW-1003">Cell membrane</keyword>
<dbReference type="GO" id="GO:0005886">
    <property type="term" value="C:plasma membrane"/>
    <property type="evidence" value="ECO:0007669"/>
    <property type="project" value="UniProtKB-SubCell"/>
</dbReference>
<feature type="transmembrane region" description="Helical" evidence="6">
    <location>
        <begin position="26"/>
        <end position="46"/>
    </location>
</feature>
<feature type="transmembrane region" description="Helical" evidence="6">
    <location>
        <begin position="224"/>
        <end position="247"/>
    </location>
</feature>
<keyword evidence="8" id="KW-1185">Reference proteome</keyword>
<protein>
    <submittedName>
        <fullName evidence="7">Branched-chain amino acid transport system permease protein</fullName>
    </submittedName>
</protein>
<reference evidence="7 8" key="1">
    <citation type="submission" date="2017-04" db="EMBL/GenBank/DDBJ databases">
        <title>Genomic insights into metabolism of Thermodesulfobium acidiphilum.</title>
        <authorList>
            <person name="Toshchakov S.V."/>
            <person name="Frolov E.N."/>
            <person name="Kublanov I.V."/>
            <person name="Samarov N.I."/>
            <person name="Novikov A."/>
            <person name="Lebedinsky A.V."/>
            <person name="Bonch-Osmolovskaya E.A."/>
            <person name="Chernyh N.A."/>
        </authorList>
    </citation>
    <scope>NUCLEOTIDE SEQUENCE [LARGE SCALE GENOMIC DNA]</scope>
    <source>
        <strain evidence="7 8">3127-1</strain>
    </source>
</reference>
<dbReference type="RefSeq" id="WP_108307888.1">
    <property type="nucleotide sequence ID" value="NZ_CP020921.1"/>
</dbReference>
<keyword evidence="4 6" id="KW-1133">Transmembrane helix</keyword>
<evidence type="ECO:0000313" key="7">
    <source>
        <dbReference type="EMBL" id="AWB09510.1"/>
    </source>
</evidence>
<organism evidence="7 8">
    <name type="scientific">Thermodesulfobium acidiphilum</name>
    <dbReference type="NCBI Taxonomy" id="1794699"/>
    <lineage>
        <taxon>Bacteria</taxon>
        <taxon>Pseudomonadati</taxon>
        <taxon>Thermodesulfobiota</taxon>
        <taxon>Thermodesulfobiia</taxon>
        <taxon>Thermodesulfobiales</taxon>
        <taxon>Thermodesulfobiaceae</taxon>
        <taxon>Thermodesulfobium</taxon>
    </lineage>
</organism>
<dbReference type="InterPro" id="IPR043428">
    <property type="entry name" value="LivM-like"/>
</dbReference>
<name>A0A2R4VYH7_THEAF</name>
<feature type="transmembrane region" description="Helical" evidence="6">
    <location>
        <begin position="52"/>
        <end position="72"/>
    </location>
</feature>
<dbReference type="EMBL" id="CP020921">
    <property type="protein sequence ID" value="AWB09510.1"/>
    <property type="molecule type" value="Genomic_DNA"/>
</dbReference>
<evidence type="ECO:0000256" key="2">
    <source>
        <dbReference type="ARBA" id="ARBA00022475"/>
    </source>
</evidence>
<evidence type="ECO:0000256" key="3">
    <source>
        <dbReference type="ARBA" id="ARBA00022692"/>
    </source>
</evidence>
<dbReference type="Proteomes" id="UP000244792">
    <property type="component" value="Chromosome"/>
</dbReference>
<dbReference type="PANTHER" id="PTHR30482">
    <property type="entry name" value="HIGH-AFFINITY BRANCHED-CHAIN AMINO ACID TRANSPORT SYSTEM PERMEASE"/>
    <property type="match status" value="1"/>
</dbReference>
<proteinExistence type="predicted"/>
<dbReference type="KEGG" id="taci:TDSAC_0123"/>
<dbReference type="CDD" id="cd06581">
    <property type="entry name" value="TM_PBP1_LivM_like"/>
    <property type="match status" value="1"/>
</dbReference>
<feature type="transmembrane region" description="Helical" evidence="6">
    <location>
        <begin position="77"/>
        <end position="95"/>
    </location>
</feature>
<evidence type="ECO:0000256" key="6">
    <source>
        <dbReference type="SAM" id="Phobius"/>
    </source>
</evidence>
<feature type="transmembrane region" description="Helical" evidence="6">
    <location>
        <begin position="101"/>
        <end position="121"/>
    </location>
</feature>
<feature type="transmembrane region" description="Helical" evidence="6">
    <location>
        <begin position="173"/>
        <end position="191"/>
    </location>
</feature>
<evidence type="ECO:0000256" key="4">
    <source>
        <dbReference type="ARBA" id="ARBA00022989"/>
    </source>
</evidence>
<evidence type="ECO:0000313" key="8">
    <source>
        <dbReference type="Proteomes" id="UP000244792"/>
    </source>
</evidence>
<feature type="transmembrane region" description="Helical" evidence="6">
    <location>
        <begin position="142"/>
        <end position="161"/>
    </location>
</feature>
<evidence type="ECO:0000256" key="1">
    <source>
        <dbReference type="ARBA" id="ARBA00004651"/>
    </source>
</evidence>
<keyword evidence="5 6" id="KW-0472">Membrane</keyword>
<dbReference type="Pfam" id="PF02653">
    <property type="entry name" value="BPD_transp_2"/>
    <property type="match status" value="1"/>
</dbReference>
<feature type="transmembrane region" description="Helical" evidence="6">
    <location>
        <begin position="259"/>
        <end position="286"/>
    </location>
</feature>
<comment type="subcellular location">
    <subcellularLocation>
        <location evidence="1">Cell membrane</location>
        <topology evidence="1">Multi-pass membrane protein</topology>
    </subcellularLocation>
</comment>
<dbReference type="OrthoDB" id="9789927at2"/>
<keyword evidence="3 6" id="KW-0812">Transmembrane</keyword>
<dbReference type="AlphaFoldDB" id="A0A2R4VYH7"/>
<sequence>MMNIRFRRRIKNVARFWNNLDMRLKWGILFVIAIVYPFLASSQYYVHIMNLAFIYVVLSLGLNIVCGLAGLLDLGFIAFYAVGAYTYAILSIKLGLSFWEILPIACLTTALFGLLVGSAAFRLRGDYFAIVTMGYGEIIRILANNLTFLTNGPIGIAGIPRPTLFGFKFEDPFQYYFLALSFVAISIFLTYRFQASRIGRALEAIREDEIAAVSMGVNLKNFKLISFIIGAMLGGSIGVFFASYATFVSPESFSFMESVMVLAMVVIGGMGTIEGPVIGALILVFLPEALRSLSDYRMLIFGALMVFMMIVMPKGFMGWIKPRRILKVAEEENSFVTRDF</sequence>
<feature type="transmembrane region" description="Helical" evidence="6">
    <location>
        <begin position="298"/>
        <end position="320"/>
    </location>
</feature>
<dbReference type="PANTHER" id="PTHR30482:SF10">
    <property type="entry name" value="HIGH-AFFINITY BRANCHED-CHAIN AMINO ACID TRANSPORT PROTEIN BRAE"/>
    <property type="match status" value="1"/>
</dbReference>
<accession>A0A2R4VYH7</accession>
<dbReference type="InterPro" id="IPR001851">
    <property type="entry name" value="ABC_transp_permease"/>
</dbReference>
<dbReference type="GO" id="GO:0015658">
    <property type="term" value="F:branched-chain amino acid transmembrane transporter activity"/>
    <property type="evidence" value="ECO:0007669"/>
    <property type="project" value="InterPro"/>
</dbReference>